<dbReference type="AlphaFoldDB" id="A0AAV6FLB8"/>
<gene>
    <name evidence="1" type="ORF">AALO_G00267390</name>
</gene>
<name>A0AAV6FLB8_9TELE</name>
<proteinExistence type="predicted"/>
<protein>
    <submittedName>
        <fullName evidence="1">Uncharacterized protein</fullName>
    </submittedName>
</protein>
<keyword evidence="2" id="KW-1185">Reference proteome</keyword>
<dbReference type="EMBL" id="JADWDJ010000021">
    <property type="protein sequence ID" value="KAG5263674.1"/>
    <property type="molecule type" value="Genomic_DNA"/>
</dbReference>
<comment type="caution">
    <text evidence="1">The sequence shown here is derived from an EMBL/GenBank/DDBJ whole genome shotgun (WGS) entry which is preliminary data.</text>
</comment>
<reference evidence="1" key="1">
    <citation type="submission" date="2020-10" db="EMBL/GenBank/DDBJ databases">
        <title>Chromosome-scale genome assembly of the Allis shad, Alosa alosa.</title>
        <authorList>
            <person name="Margot Z."/>
            <person name="Christophe K."/>
            <person name="Cabau C."/>
            <person name="Louis A."/>
            <person name="Berthelot C."/>
            <person name="Parey E."/>
            <person name="Roest Crollius H."/>
            <person name="Montfort J."/>
            <person name="Robinson-Rechavi M."/>
            <person name="Bucao C."/>
            <person name="Bouchez O."/>
            <person name="Gislard M."/>
            <person name="Lluch J."/>
            <person name="Milhes M."/>
            <person name="Lampietro C."/>
            <person name="Lopez Roques C."/>
            <person name="Donnadieu C."/>
            <person name="Braasch I."/>
            <person name="Desvignes T."/>
            <person name="Postlethwait J."/>
            <person name="Bobe J."/>
            <person name="Guiguen Y."/>
        </authorList>
    </citation>
    <scope>NUCLEOTIDE SEQUENCE</scope>
    <source>
        <strain evidence="1">M-15738</strain>
        <tissue evidence="1">Blood</tissue>
    </source>
</reference>
<dbReference type="Proteomes" id="UP000823561">
    <property type="component" value="Chromosome 21"/>
</dbReference>
<evidence type="ECO:0000313" key="1">
    <source>
        <dbReference type="EMBL" id="KAG5263674.1"/>
    </source>
</evidence>
<evidence type="ECO:0000313" key="2">
    <source>
        <dbReference type="Proteomes" id="UP000823561"/>
    </source>
</evidence>
<accession>A0AAV6FLB8</accession>
<organism evidence="1 2">
    <name type="scientific">Alosa alosa</name>
    <name type="common">allis shad</name>
    <dbReference type="NCBI Taxonomy" id="278164"/>
    <lineage>
        <taxon>Eukaryota</taxon>
        <taxon>Metazoa</taxon>
        <taxon>Chordata</taxon>
        <taxon>Craniata</taxon>
        <taxon>Vertebrata</taxon>
        <taxon>Euteleostomi</taxon>
        <taxon>Actinopterygii</taxon>
        <taxon>Neopterygii</taxon>
        <taxon>Teleostei</taxon>
        <taxon>Clupei</taxon>
        <taxon>Clupeiformes</taxon>
        <taxon>Clupeoidei</taxon>
        <taxon>Clupeidae</taxon>
        <taxon>Alosa</taxon>
    </lineage>
</organism>
<sequence>MNHAFSLRPRLFSPRTEAFSPRTEALRWRDWREFGVPCLQSCLSVRGSKDKIHPPPSACYICVCNKLRGCVINEI</sequence>